<keyword evidence="2" id="KW-0812">Transmembrane</keyword>
<accession>A0A9W7SSP9</accession>
<evidence type="ECO:0000313" key="5">
    <source>
        <dbReference type="Proteomes" id="UP001138500"/>
    </source>
</evidence>
<dbReference type="Pfam" id="PF24802">
    <property type="entry name" value="DUF7703"/>
    <property type="match status" value="1"/>
</dbReference>
<reference evidence="4 5" key="1">
    <citation type="journal article" date="2018" name="IMA Fungus">
        <title>IMA Genome-F 10: Nine draft genome sequences of Claviceps purpurea s.lat., including C. arundinis, C. humidiphila, and C. cf. spartinae, pseudomolecules for the pitch canker pathogen Fusarium circinatum, draft genome of Davidsoniella eucalypti, Grosmannia galeiformis, Quambalaria eucalypti, and Teratosphaeria destructans.</title>
        <authorList>
            <person name="Wingfield B.D."/>
            <person name="Liu M."/>
            <person name="Nguyen H.D."/>
            <person name="Lane F.A."/>
            <person name="Morgan S.W."/>
            <person name="De Vos L."/>
            <person name="Wilken P.M."/>
            <person name="Duong T.A."/>
            <person name="Aylward J."/>
            <person name="Coetzee M.P."/>
            <person name="Dadej K."/>
            <person name="De Beer Z.W."/>
            <person name="Findlay W."/>
            <person name="Havenga M."/>
            <person name="Kolarik M."/>
            <person name="Menzies J.G."/>
            <person name="Naidoo K."/>
            <person name="Pochopski O."/>
            <person name="Shoukouhi P."/>
            <person name="Santana Q.C."/>
            <person name="Seifert K.A."/>
            <person name="Soal N."/>
            <person name="Steenkamp E.T."/>
            <person name="Tatham C.T."/>
            <person name="van der Nest M.A."/>
            <person name="Wingfield M.J."/>
        </authorList>
    </citation>
    <scope>NUCLEOTIDE SEQUENCE [LARGE SCALE GENOMIC DNA]</scope>
    <source>
        <strain evidence="4">CMW44962</strain>
    </source>
</reference>
<gene>
    <name evidence="4" type="ORF">Tdes44962_MAKER02648</name>
</gene>
<organism evidence="4 5">
    <name type="scientific">Teratosphaeria destructans</name>
    <dbReference type="NCBI Taxonomy" id="418781"/>
    <lineage>
        <taxon>Eukaryota</taxon>
        <taxon>Fungi</taxon>
        <taxon>Dikarya</taxon>
        <taxon>Ascomycota</taxon>
        <taxon>Pezizomycotina</taxon>
        <taxon>Dothideomycetes</taxon>
        <taxon>Dothideomycetidae</taxon>
        <taxon>Mycosphaerellales</taxon>
        <taxon>Teratosphaeriaceae</taxon>
        <taxon>Teratosphaeria</taxon>
    </lineage>
</organism>
<feature type="region of interest" description="Disordered" evidence="1">
    <location>
        <begin position="321"/>
        <end position="344"/>
    </location>
</feature>
<name>A0A9W7SSP9_9PEZI</name>
<feature type="transmembrane region" description="Helical" evidence="2">
    <location>
        <begin position="97"/>
        <end position="125"/>
    </location>
</feature>
<dbReference type="AlphaFoldDB" id="A0A9W7SSP9"/>
<reference evidence="4 5" key="2">
    <citation type="journal article" date="2021" name="Curr. Genet.">
        <title>Genetic response to nitrogen starvation in the aggressive Eucalyptus foliar pathogen Teratosphaeria destructans.</title>
        <authorList>
            <person name="Havenga M."/>
            <person name="Wingfield B.D."/>
            <person name="Wingfield M.J."/>
            <person name="Dreyer L.L."/>
            <person name="Roets F."/>
            <person name="Aylward J."/>
        </authorList>
    </citation>
    <scope>NUCLEOTIDE SEQUENCE [LARGE SCALE GENOMIC DNA]</scope>
    <source>
        <strain evidence="4">CMW44962</strain>
    </source>
</reference>
<dbReference type="EMBL" id="RIBY02001845">
    <property type="protein sequence ID" value="KAH9827894.1"/>
    <property type="molecule type" value="Genomic_DNA"/>
</dbReference>
<dbReference type="InterPro" id="IPR056120">
    <property type="entry name" value="DUF7703"/>
</dbReference>
<evidence type="ECO:0000256" key="2">
    <source>
        <dbReference type="SAM" id="Phobius"/>
    </source>
</evidence>
<keyword evidence="5" id="KW-1185">Reference proteome</keyword>
<dbReference type="PANTHER" id="PTHR37013:SF3">
    <property type="entry name" value="INTEGRAL MEMBRANE PROTEIN (AFU_ORTHOLOGUE AFUA_1G05950)"/>
    <property type="match status" value="1"/>
</dbReference>
<feature type="transmembrane region" description="Helical" evidence="2">
    <location>
        <begin position="145"/>
        <end position="164"/>
    </location>
</feature>
<evidence type="ECO:0000313" key="4">
    <source>
        <dbReference type="EMBL" id="KAH9827894.1"/>
    </source>
</evidence>
<evidence type="ECO:0000259" key="3">
    <source>
        <dbReference type="Pfam" id="PF24802"/>
    </source>
</evidence>
<feature type="transmembrane region" description="Helical" evidence="2">
    <location>
        <begin position="226"/>
        <end position="248"/>
    </location>
</feature>
<dbReference type="PANTHER" id="PTHR37013">
    <property type="entry name" value="INTEGRAL MEMBRANE PROTEIN (AFU_ORTHOLOGUE AFUA_1G05950)-RELATED"/>
    <property type="match status" value="1"/>
</dbReference>
<evidence type="ECO:0000256" key="1">
    <source>
        <dbReference type="SAM" id="MobiDB-lite"/>
    </source>
</evidence>
<comment type="caution">
    <text evidence="4">The sequence shown here is derived from an EMBL/GenBank/DDBJ whole genome shotgun (WGS) entry which is preliminary data.</text>
</comment>
<feature type="transmembrane region" description="Helical" evidence="2">
    <location>
        <begin position="34"/>
        <end position="58"/>
    </location>
</feature>
<proteinExistence type="predicted"/>
<keyword evidence="2" id="KW-1133">Transmembrane helix</keyword>
<keyword evidence="2" id="KW-0472">Membrane</keyword>
<sequence>MSSTNTTCDIHESASWLSWASPNSKGSVATSHRILLAVFCVLSACNGFEVIMMVFLTFKRYRGAYYWSLLLSGIGIVTMSVTTLLDSETQVGRRSRTNVYAMILAAVRLTGWCLMVTGQAFVLWSRLHLVLYGPLADKILRWTKWMILVDAVLLHVSTIAMAFIAESKKQSKAFNNGYAILLKFEVTWFFVQETILSSIYIWGATKMLRALLLVRETESFWNRNTVILKGLIAINVVIILMDLGLVLLQDLSQFGIQTLVKILIYAIKLKLEFAILRKLKKCVDSGGMLTGASSTVAPVPHGPEMNGSPFDLGGLLKGSTRSDLPQNTGRKDSAVGDSPHSHVTVPARACPIPSSTRRDIDYDLARFRHVENVRTLE</sequence>
<dbReference type="OrthoDB" id="405906at2759"/>
<dbReference type="Proteomes" id="UP001138500">
    <property type="component" value="Unassembled WGS sequence"/>
</dbReference>
<protein>
    <submittedName>
        <fullName evidence="4">Integral membrane protein</fullName>
    </submittedName>
</protein>
<feature type="transmembrane region" description="Helical" evidence="2">
    <location>
        <begin position="64"/>
        <end position="85"/>
    </location>
</feature>
<feature type="domain" description="DUF7703" evidence="3">
    <location>
        <begin position="27"/>
        <end position="280"/>
    </location>
</feature>